<dbReference type="EMBL" id="BK032718">
    <property type="protein sequence ID" value="DAF56533.1"/>
    <property type="molecule type" value="Genomic_DNA"/>
</dbReference>
<name>A0A8S5SZM6_9CAUD</name>
<reference evidence="1" key="1">
    <citation type="journal article" date="2021" name="Proc. Natl. Acad. Sci. U.S.A.">
        <title>A Catalog of Tens of Thousands of Viruses from Human Metagenomes Reveals Hidden Associations with Chronic Diseases.</title>
        <authorList>
            <person name="Tisza M.J."/>
            <person name="Buck C.B."/>
        </authorList>
    </citation>
    <scope>NUCLEOTIDE SEQUENCE</scope>
    <source>
        <strain evidence="1">CtnWS46</strain>
    </source>
</reference>
<accession>A0A8S5SZM6</accession>
<proteinExistence type="predicted"/>
<evidence type="ECO:0000313" key="1">
    <source>
        <dbReference type="EMBL" id="DAF56533.1"/>
    </source>
</evidence>
<protein>
    <submittedName>
        <fullName evidence="1">Uncharacterized protein</fullName>
    </submittedName>
</protein>
<organism evidence="1">
    <name type="scientific">Podoviridae sp. ctnWS46</name>
    <dbReference type="NCBI Taxonomy" id="2827747"/>
    <lineage>
        <taxon>Viruses</taxon>
        <taxon>Duplodnaviria</taxon>
        <taxon>Heunggongvirae</taxon>
        <taxon>Uroviricota</taxon>
        <taxon>Caudoviricetes</taxon>
    </lineage>
</organism>
<sequence>MSCKMLMCYDFTKKRLSCKVVLCLNRIDNIK</sequence>